<feature type="compositionally biased region" description="Pro residues" evidence="2">
    <location>
        <begin position="735"/>
        <end position="747"/>
    </location>
</feature>
<feature type="region of interest" description="Disordered" evidence="2">
    <location>
        <begin position="563"/>
        <end position="607"/>
    </location>
</feature>
<evidence type="ECO:0000313" key="4">
    <source>
        <dbReference type="Proteomes" id="UP000198372"/>
    </source>
</evidence>
<organism evidence="3 4">
    <name type="scientific">Microbotryum intermedium</name>
    <dbReference type="NCBI Taxonomy" id="269621"/>
    <lineage>
        <taxon>Eukaryota</taxon>
        <taxon>Fungi</taxon>
        <taxon>Dikarya</taxon>
        <taxon>Basidiomycota</taxon>
        <taxon>Pucciniomycotina</taxon>
        <taxon>Microbotryomycetes</taxon>
        <taxon>Microbotryales</taxon>
        <taxon>Microbotryaceae</taxon>
        <taxon>Microbotryum</taxon>
    </lineage>
</organism>
<dbReference type="Gene3D" id="3.90.830.10">
    <property type="entry name" value="Syntaxin Binding Protein 1, Chain A, domain 2"/>
    <property type="match status" value="1"/>
</dbReference>
<comment type="similarity">
    <text evidence="1">Belongs to the STXBP/unc-18/SEC1 family.</text>
</comment>
<dbReference type="InterPro" id="IPR001619">
    <property type="entry name" value="Sec1-like"/>
</dbReference>
<feature type="compositionally biased region" description="Pro residues" evidence="2">
    <location>
        <begin position="783"/>
        <end position="792"/>
    </location>
</feature>
<feature type="region of interest" description="Disordered" evidence="2">
    <location>
        <begin position="86"/>
        <end position="113"/>
    </location>
</feature>
<dbReference type="PANTHER" id="PTHR11679">
    <property type="entry name" value="VESICLE PROTEIN SORTING-ASSOCIATED"/>
    <property type="match status" value="1"/>
</dbReference>
<feature type="compositionally biased region" description="Low complexity" evidence="2">
    <location>
        <begin position="793"/>
        <end position="815"/>
    </location>
</feature>
<feature type="region of interest" description="Disordered" evidence="2">
    <location>
        <begin position="659"/>
        <end position="822"/>
    </location>
</feature>
<feature type="compositionally biased region" description="Low complexity" evidence="2">
    <location>
        <begin position="712"/>
        <end position="724"/>
    </location>
</feature>
<dbReference type="InterPro" id="IPR043127">
    <property type="entry name" value="Sec-1-like_dom3a"/>
</dbReference>
<dbReference type="AlphaFoldDB" id="A0A238F7N4"/>
<proteinExistence type="inferred from homology"/>
<dbReference type="GO" id="GO:0016192">
    <property type="term" value="P:vesicle-mediated transport"/>
    <property type="evidence" value="ECO:0007669"/>
    <property type="project" value="InterPro"/>
</dbReference>
<dbReference type="InterPro" id="IPR036045">
    <property type="entry name" value="Sec1-like_sf"/>
</dbReference>
<dbReference type="InterPro" id="IPR027482">
    <property type="entry name" value="Sec1-like_dom2"/>
</dbReference>
<dbReference type="STRING" id="269621.A0A238F7N4"/>
<dbReference type="Gene3D" id="3.40.50.2060">
    <property type="match status" value="1"/>
</dbReference>
<keyword evidence="4" id="KW-1185">Reference proteome</keyword>
<dbReference type="Gene3D" id="1.25.40.60">
    <property type="match status" value="1"/>
</dbReference>
<dbReference type="OrthoDB" id="2228at2759"/>
<feature type="compositionally biased region" description="Polar residues" evidence="2">
    <location>
        <begin position="689"/>
        <end position="700"/>
    </location>
</feature>
<evidence type="ECO:0000256" key="1">
    <source>
        <dbReference type="ARBA" id="ARBA00009884"/>
    </source>
</evidence>
<feature type="compositionally biased region" description="Low complexity" evidence="2">
    <location>
        <begin position="571"/>
        <end position="592"/>
    </location>
</feature>
<gene>
    <name evidence="3" type="ORF">BQ2448_212</name>
</gene>
<name>A0A238F7N4_9BASI</name>
<dbReference type="EMBL" id="FMSP01000003">
    <property type="protein sequence ID" value="SCV68091.1"/>
    <property type="molecule type" value="Genomic_DNA"/>
</dbReference>
<accession>A0A238F7N4</accession>
<sequence>MLLDLLRQRYLEMLRSVPSRWKILIVDEYTRPMLNSVLSTYDILEEGVQQVDVITAPRSPQPRLAAIYLVMPTDQNVDLIVRDFAPHSSPNSNSARRSSKKREPAHGSGQVEPPRYASAYLQFLEGIDDRLVGRLTSELPHTYLLALKELYLNLHALESRVFSLKSPHAFLSLYSPPGLKVEDSVARWNYEISRMSHTLVNALATLGEYPMIRYYSPPSSFHSLLGPAAAAGESMCKRLAERVQAEIDAYARDNSDFPVSDRLPASCTLPPPDGFALLVSQPVSDPPRPRGVLLITDRSMDLYAPFVHEFTYQAMCNDLLNIEDGRTYKYTFRNASNDIEDKEAILTEEDSVWTEVRHMHMKDALDKLIADFKAYAGEHDGKFGQSGGTSLNDMKDMLASLPQLRETKEKLSLHLTMAEKCMHLFEKKKLPSAAFIEQCCATGVTPEGKTPKTLVEEMVPLLDDRSVSSTDKLRIIALYIMHRDGVPEGDRKRLYQHARLALHEMDAVDNLSQMGINVSKDSGKKRKALFKQRPEEDSYDISRFQPALKYMLEEHFSGSLDQSTFPYVRDAPPSGGSSSSRATSAAPAQAGSLRSARPQWTATRGRRTVAEPRQRVVVFVAGGMTFSEVRAVYKLSESANKDIVIGSTNTITPEQFVSDLSNLDRGPPGGDTSPIPPTALSAPRKESKASNPTSLSQQPYDRSHPHPHSHPSRQPQYVPEPHSHPQSHPHSRGRGPPPSNCMPPPSNSYPIPTSSRDPRSLSPLEYAPPSQTSGLSPRMYSPAPSPSIPSPSPTRSFSTKSSTTYTSVSTTATSTGMEVKGSSLNGTAEVVEKEKKKKKKLFGF</sequence>
<evidence type="ECO:0000256" key="2">
    <source>
        <dbReference type="SAM" id="MobiDB-lite"/>
    </source>
</evidence>
<dbReference type="Proteomes" id="UP000198372">
    <property type="component" value="Unassembled WGS sequence"/>
</dbReference>
<dbReference type="SUPFAM" id="SSF56815">
    <property type="entry name" value="Sec1/munc18-like (SM) proteins"/>
    <property type="match status" value="1"/>
</dbReference>
<dbReference type="Pfam" id="PF00995">
    <property type="entry name" value="Sec1"/>
    <property type="match status" value="1"/>
</dbReference>
<reference evidence="4" key="1">
    <citation type="submission" date="2016-09" db="EMBL/GenBank/DDBJ databases">
        <authorList>
            <person name="Jeantristanb JTB J.-T."/>
            <person name="Ricardo R."/>
        </authorList>
    </citation>
    <scope>NUCLEOTIDE SEQUENCE [LARGE SCALE GENOMIC DNA]</scope>
</reference>
<feature type="compositionally biased region" description="Low complexity" evidence="2">
    <location>
        <begin position="86"/>
        <end position="96"/>
    </location>
</feature>
<dbReference type="InterPro" id="IPR043154">
    <property type="entry name" value="Sec-1-like_dom1"/>
</dbReference>
<protein>
    <submittedName>
        <fullName evidence="3">BQ2448_212 protein</fullName>
    </submittedName>
</protein>
<dbReference type="Gene3D" id="3.40.50.1910">
    <property type="match status" value="1"/>
</dbReference>
<evidence type="ECO:0000313" key="3">
    <source>
        <dbReference type="EMBL" id="SCV68091.1"/>
    </source>
</evidence>